<organism evidence="2 3">
    <name type="scientific">Wandonia haliotis</name>
    <dbReference type="NCBI Taxonomy" id="574963"/>
    <lineage>
        <taxon>Bacteria</taxon>
        <taxon>Pseudomonadati</taxon>
        <taxon>Bacteroidota</taxon>
        <taxon>Flavobacteriia</taxon>
        <taxon>Flavobacteriales</taxon>
        <taxon>Crocinitomicaceae</taxon>
        <taxon>Wandonia</taxon>
    </lineage>
</organism>
<evidence type="ECO:0000259" key="1">
    <source>
        <dbReference type="Pfam" id="PF00561"/>
    </source>
</evidence>
<evidence type="ECO:0000313" key="2">
    <source>
        <dbReference type="EMBL" id="GAA0876941.1"/>
    </source>
</evidence>
<dbReference type="InterPro" id="IPR050266">
    <property type="entry name" value="AB_hydrolase_sf"/>
</dbReference>
<protein>
    <submittedName>
        <fullName evidence="2">Alpha/beta hydrolase</fullName>
    </submittedName>
</protein>
<dbReference type="PANTHER" id="PTHR43798">
    <property type="entry name" value="MONOACYLGLYCEROL LIPASE"/>
    <property type="match status" value="1"/>
</dbReference>
<dbReference type="Pfam" id="PF00561">
    <property type="entry name" value="Abhydrolase_1"/>
    <property type="match status" value="1"/>
</dbReference>
<proteinExistence type="predicted"/>
<keyword evidence="3" id="KW-1185">Reference proteome</keyword>
<reference evidence="2 3" key="1">
    <citation type="journal article" date="2019" name="Int. J. Syst. Evol. Microbiol.">
        <title>The Global Catalogue of Microorganisms (GCM) 10K type strain sequencing project: providing services to taxonomists for standard genome sequencing and annotation.</title>
        <authorList>
            <consortium name="The Broad Institute Genomics Platform"/>
            <consortium name="The Broad Institute Genome Sequencing Center for Infectious Disease"/>
            <person name="Wu L."/>
            <person name="Ma J."/>
        </authorList>
    </citation>
    <scope>NUCLEOTIDE SEQUENCE [LARGE SCALE GENOMIC DNA]</scope>
    <source>
        <strain evidence="2 3">JCM 16083</strain>
    </source>
</reference>
<dbReference type="InterPro" id="IPR000073">
    <property type="entry name" value="AB_hydrolase_1"/>
</dbReference>
<keyword evidence="2" id="KW-0378">Hydrolase</keyword>
<dbReference type="Proteomes" id="UP001501126">
    <property type="component" value="Unassembled WGS sequence"/>
</dbReference>
<gene>
    <name evidence="2" type="ORF">GCM10009118_33510</name>
</gene>
<evidence type="ECO:0000313" key="3">
    <source>
        <dbReference type="Proteomes" id="UP001501126"/>
    </source>
</evidence>
<dbReference type="InterPro" id="IPR029058">
    <property type="entry name" value="AB_hydrolase_fold"/>
</dbReference>
<dbReference type="Gene3D" id="3.40.50.1820">
    <property type="entry name" value="alpha/beta hydrolase"/>
    <property type="match status" value="1"/>
</dbReference>
<name>A0ABN1MUC2_9FLAO</name>
<comment type="caution">
    <text evidence="2">The sequence shown here is derived from an EMBL/GenBank/DDBJ whole genome shotgun (WGS) entry which is preliminary data.</text>
</comment>
<dbReference type="EMBL" id="BAAAFH010000022">
    <property type="protein sequence ID" value="GAA0876941.1"/>
    <property type="molecule type" value="Genomic_DNA"/>
</dbReference>
<dbReference type="SUPFAM" id="SSF53474">
    <property type="entry name" value="alpha/beta-Hydrolases"/>
    <property type="match status" value="1"/>
</dbReference>
<dbReference type="GO" id="GO:0016787">
    <property type="term" value="F:hydrolase activity"/>
    <property type="evidence" value="ECO:0007669"/>
    <property type="project" value="UniProtKB-KW"/>
</dbReference>
<feature type="domain" description="AB hydrolase-1" evidence="1">
    <location>
        <begin position="13"/>
        <end position="81"/>
    </location>
</feature>
<accession>A0ABN1MUC2</accession>
<sequence>MNTSVFSRPLLFLDLPGHGKNKEIIPEKEQISAYADWLENEIKQREITHFDLVGHSMGGYIGLEMLQRTSSGMDKLVLFHSNYWEDSEERKKNRDRIGAVVRKNVRIFLNESIPLLFHVPEKYPSIISDIINRAAAMHPDAIVHSAQSMKNRADHRALVAMHKDRVYSIQGEFDNLISAKESEEDWPGHFEHFFIQKNCGHMSHIEQPDASAETLIKMLEN</sequence>